<dbReference type="Gene3D" id="3.30.1380.10">
    <property type="match status" value="1"/>
</dbReference>
<comment type="caution">
    <text evidence="4">The sequence shown here is derived from an EMBL/GenBank/DDBJ whole genome shotgun (WGS) entry which is preliminary data.</text>
</comment>
<keyword evidence="5" id="KW-1185">Reference proteome</keyword>
<organism evidence="4 5">
    <name type="scientific">Oharaeibacter diazotrophicus</name>
    <dbReference type="NCBI Taxonomy" id="1920512"/>
    <lineage>
        <taxon>Bacteria</taxon>
        <taxon>Pseudomonadati</taxon>
        <taxon>Pseudomonadota</taxon>
        <taxon>Alphaproteobacteria</taxon>
        <taxon>Hyphomicrobiales</taxon>
        <taxon>Pleomorphomonadaceae</taxon>
        <taxon>Oharaeibacter</taxon>
    </lineage>
</organism>
<dbReference type="RefSeq" id="WP_166653423.1">
    <property type="nucleotide sequence ID" value="NZ_BSPM01000008.1"/>
</dbReference>
<feature type="compositionally biased region" description="Low complexity" evidence="1">
    <location>
        <begin position="34"/>
        <end position="94"/>
    </location>
</feature>
<dbReference type="Pfam" id="PF08291">
    <property type="entry name" value="Peptidase_M15_3"/>
    <property type="match status" value="1"/>
</dbReference>
<proteinExistence type="predicted"/>
<dbReference type="PROSITE" id="PS51257">
    <property type="entry name" value="PROKAR_LIPOPROTEIN"/>
    <property type="match status" value="1"/>
</dbReference>
<evidence type="ECO:0000313" key="4">
    <source>
        <dbReference type="EMBL" id="TDP86495.1"/>
    </source>
</evidence>
<evidence type="ECO:0000256" key="1">
    <source>
        <dbReference type="SAM" id="MobiDB-lite"/>
    </source>
</evidence>
<dbReference type="Proteomes" id="UP000294547">
    <property type="component" value="Unassembled WGS sequence"/>
</dbReference>
<evidence type="ECO:0000259" key="3">
    <source>
        <dbReference type="Pfam" id="PF08291"/>
    </source>
</evidence>
<dbReference type="EMBL" id="SNXY01000006">
    <property type="protein sequence ID" value="TDP86495.1"/>
    <property type="molecule type" value="Genomic_DNA"/>
</dbReference>
<dbReference type="SUPFAM" id="SSF55166">
    <property type="entry name" value="Hedgehog/DD-peptidase"/>
    <property type="match status" value="1"/>
</dbReference>
<evidence type="ECO:0000256" key="2">
    <source>
        <dbReference type="SAM" id="SignalP"/>
    </source>
</evidence>
<sequence length="382" mass="38932">MHVRLIAAACAAIVVSSCSSVYDTADFVRRDPAKPGATATTVAATDPAKAPTTESAAAAPAAKPDAAAPAAKSDSAPASTGDGAPSPVAASAAEAPAAAQPRSLLAMFRAATAAPAVVAAEAAVNDEAAAAQSGKTGAAATAAAPAAATTAPAAAATPAPVVEDDGGDEVSEADLAGEVEADPTKIAVPEEPIDDGLEHDFVNVYSSKPDAPVEAIPGLPGVSWEGNLVLASRGDDGDPRGLFGGEDHPFARTVPGIPRQIVQAANGLLLAHSAINVSCIKPDLLGLVRRAEGHFGHKVVVTSGYRSPAHNRRVHGARHSQHMFCNALDLFMPGVARDDLARFFFAQPDRGGIGLYCHTRSIHIDTGRRRQWRWACRGRGRG</sequence>
<gene>
    <name evidence="4" type="ORF">EDD54_0372</name>
</gene>
<evidence type="ECO:0000313" key="5">
    <source>
        <dbReference type="Proteomes" id="UP000294547"/>
    </source>
</evidence>
<feature type="region of interest" description="Disordered" evidence="1">
    <location>
        <begin position="30"/>
        <end position="94"/>
    </location>
</feature>
<keyword evidence="2" id="KW-0732">Signal</keyword>
<feature type="domain" description="Peptidase M15A C-terminal" evidence="3">
    <location>
        <begin position="266"/>
        <end position="365"/>
    </location>
</feature>
<dbReference type="AlphaFoldDB" id="A0A4R6RK69"/>
<name>A0A4R6RK69_9HYPH</name>
<accession>A0A4R6RK69</accession>
<reference evidence="4 5" key="1">
    <citation type="submission" date="2019-03" db="EMBL/GenBank/DDBJ databases">
        <title>Genomic Encyclopedia of Type Strains, Phase IV (KMG-IV): sequencing the most valuable type-strain genomes for metagenomic binning, comparative biology and taxonomic classification.</title>
        <authorList>
            <person name="Goeker M."/>
        </authorList>
    </citation>
    <scope>NUCLEOTIDE SEQUENCE [LARGE SCALE GENOMIC DNA]</scope>
    <source>
        <strain evidence="4 5">DSM 102969</strain>
    </source>
</reference>
<dbReference type="InterPro" id="IPR013230">
    <property type="entry name" value="Peptidase_M15A_C"/>
</dbReference>
<feature type="signal peptide" evidence="2">
    <location>
        <begin position="1"/>
        <end position="21"/>
    </location>
</feature>
<dbReference type="InterPro" id="IPR009045">
    <property type="entry name" value="Zn_M74/Hedgehog-like"/>
</dbReference>
<feature type="chain" id="PRO_5020869296" evidence="2">
    <location>
        <begin position="22"/>
        <end position="382"/>
    </location>
</feature>
<protein>
    <submittedName>
        <fullName evidence="4">Peptidase M15-like protein</fullName>
    </submittedName>
</protein>